<name>A0A8S5R977_9VIRU</name>
<accession>A0A8S5R977</accession>
<organism evidence="1">
    <name type="scientific">virus sp. ctDYl1</name>
    <dbReference type="NCBI Taxonomy" id="2826795"/>
    <lineage>
        <taxon>Viruses</taxon>
    </lineage>
</organism>
<proteinExistence type="predicted"/>
<sequence>MSVVKITNPNPYEWLGTKCFIDGNEVPRVRSIDFHVAVDKIPVFEFEMMAVPDIEMECLAQIGVTSQSITDAILVLRHELLQHGEIYHGFKASLKSALESYNYCGMPFEPEEEIAEKILNFLIGEEKENECT</sequence>
<dbReference type="EMBL" id="BK015846">
    <property type="protein sequence ID" value="DAE27928.1"/>
    <property type="molecule type" value="Genomic_DNA"/>
</dbReference>
<evidence type="ECO:0000313" key="1">
    <source>
        <dbReference type="EMBL" id="DAE27928.1"/>
    </source>
</evidence>
<reference evidence="1" key="1">
    <citation type="journal article" date="2021" name="Proc. Natl. Acad. Sci. U.S.A.">
        <title>A Catalog of Tens of Thousands of Viruses from Human Metagenomes Reveals Hidden Associations with Chronic Diseases.</title>
        <authorList>
            <person name="Tisza M.J."/>
            <person name="Buck C.B."/>
        </authorList>
    </citation>
    <scope>NUCLEOTIDE SEQUENCE</scope>
    <source>
        <strain evidence="1">CtDYl1</strain>
    </source>
</reference>
<protein>
    <submittedName>
        <fullName evidence="1">Uncharacterized protein</fullName>
    </submittedName>
</protein>